<comment type="subcellular location">
    <subcellularLocation>
        <location evidence="7">Nucleus</location>
    </subcellularLocation>
</comment>
<organism evidence="9 10">
    <name type="scientific">Tuber aestivum</name>
    <name type="common">summer truffle</name>
    <dbReference type="NCBI Taxonomy" id="59557"/>
    <lineage>
        <taxon>Eukaryota</taxon>
        <taxon>Fungi</taxon>
        <taxon>Dikarya</taxon>
        <taxon>Ascomycota</taxon>
        <taxon>Pezizomycotina</taxon>
        <taxon>Pezizomycetes</taxon>
        <taxon>Pezizales</taxon>
        <taxon>Tuberaceae</taxon>
        <taxon>Tuber</taxon>
    </lineage>
</organism>
<dbReference type="GO" id="GO:0034353">
    <property type="term" value="F:mRNA 5'-diphosphatase activity"/>
    <property type="evidence" value="ECO:0007669"/>
    <property type="project" value="TreeGrafter"/>
</dbReference>
<dbReference type="PANTHER" id="PTHR12395:SF9">
    <property type="entry name" value="DECAPPING AND EXORIBONUCLEASE PROTEIN"/>
    <property type="match status" value="1"/>
</dbReference>
<evidence type="ECO:0000256" key="7">
    <source>
        <dbReference type="RuleBase" id="RU367113"/>
    </source>
</evidence>
<sequence length="365" mass="41944">MSTSIHTFSITPLTQFSNRNSQIRRPQQEITHFSYDDHRRLHHDQSSLKSYYPPPLGSDLSSGFESFRKHDSSIDEHLDGLLEAIVELERRSGKKVSADVITWRGMMTKLMTLPYDIRDGFEMNAIKFQDSIFIEENHSYQLNSQSVPYPRQDLMTYWGYKFEEISTLPGNPSDFSRETIESRDYNTVNNEQQFCSIVKTGFGGVRLIIGGEVDAVWDQNPPPDPLNKPPVYVELKTSKTPRRPHEHVNFERKMLRFWAQSFLLGIAKIVVGFRDNEGILEGLEEIETTSIPGIARRSGRQLWDGKVSIDFTTTILEWIKETIGRAPEGTLWRLAHAPGSNTVDLSILPQNSFLSSTFLEWRIIM</sequence>
<dbReference type="GO" id="GO:0000166">
    <property type="term" value="F:nucleotide binding"/>
    <property type="evidence" value="ECO:0007669"/>
    <property type="project" value="UniProtKB-KW"/>
</dbReference>
<dbReference type="EC" id="3.6.1.-" evidence="7"/>
<dbReference type="GO" id="GO:0005634">
    <property type="term" value="C:nucleus"/>
    <property type="evidence" value="ECO:0007669"/>
    <property type="project" value="UniProtKB-SubCell"/>
</dbReference>
<comment type="function">
    <text evidence="5">Decapping enzyme for NAD-capped RNAs: specifically hydrolyzes the nicotinamide adenine dinucleotide (NAD) cap from a subset of RNAs by removing the entire NAD moiety from the 5'-end of an NAD-capped RNA. The NAD-cap is present at the 5'-end of some RNAs and snoRNAs. In contrast to the canonical 5'-end N7 methylguanosine (m7G) cap, the NAD cap promotes mRNA decay. Also acts as a non-canonical decapping enzyme that removes the entire cap structure of m7G capped or incompletely capped RNAs. Has decapping activity toward incomplete 5'-end m7G cap mRNAs such as unmethylated 5'-end-capped RNA (cap0), while it has no activity toward 2'-O-ribose methylated m7G cap (cap1). Also possesses RNA 5'-pyrophosphohydrolase activity by hydrolyzing the 5'-end triphosphate to release pyrophosphates. Stimulates exoribonuclease activity of Rat1, allowing it to degrade RNAs with stable secondary structure more effectively.</text>
</comment>
<evidence type="ECO:0000256" key="3">
    <source>
        <dbReference type="ARBA" id="ARBA00044676"/>
    </source>
</evidence>
<evidence type="ECO:0000256" key="1">
    <source>
        <dbReference type="ARBA" id="ARBA00001968"/>
    </source>
</evidence>
<dbReference type="GO" id="GO:0046872">
    <property type="term" value="F:metal ion binding"/>
    <property type="evidence" value="ECO:0007669"/>
    <property type="project" value="UniProtKB-KW"/>
</dbReference>
<dbReference type="GO" id="GO:0003723">
    <property type="term" value="F:RNA binding"/>
    <property type="evidence" value="ECO:0007669"/>
    <property type="project" value="UniProtKB-KW"/>
</dbReference>
<evidence type="ECO:0000256" key="6">
    <source>
        <dbReference type="ARBA" id="ARBA00048124"/>
    </source>
</evidence>
<keyword evidence="7" id="KW-0694">RNA-binding</keyword>
<gene>
    <name evidence="9" type="ORF">GSTUAT00009007001</name>
</gene>
<comment type="catalytic activity">
    <reaction evidence="4">
        <text>a 5'-end triphospho-ribonucleoside in mRNA + H2O = a 5'-end phospho-ribonucleoside in mRNA + diphosphate + H(+)</text>
        <dbReference type="Rhea" id="RHEA:78683"/>
        <dbReference type="Rhea" id="RHEA-COMP:15692"/>
        <dbReference type="Rhea" id="RHEA-COMP:17164"/>
        <dbReference type="ChEBI" id="CHEBI:15377"/>
        <dbReference type="ChEBI" id="CHEBI:15378"/>
        <dbReference type="ChEBI" id="CHEBI:33019"/>
        <dbReference type="ChEBI" id="CHEBI:138282"/>
        <dbReference type="ChEBI" id="CHEBI:167618"/>
    </reaction>
    <physiologicalReaction direction="left-to-right" evidence="4">
        <dbReference type="Rhea" id="RHEA:78684"/>
    </physiologicalReaction>
</comment>
<dbReference type="GO" id="GO:0000956">
    <property type="term" value="P:nuclear-transcribed mRNA catabolic process"/>
    <property type="evidence" value="ECO:0007669"/>
    <property type="project" value="TreeGrafter"/>
</dbReference>
<comment type="catalytic activity">
    <reaction evidence="6">
        <text>a 5'-end NAD(+)-phospho-ribonucleoside in mRNA + H2O = a 5'-end phospho-ribonucleoside in mRNA + NAD(+) + H(+)</text>
        <dbReference type="Rhea" id="RHEA:60880"/>
        <dbReference type="Rhea" id="RHEA-COMP:15692"/>
        <dbReference type="Rhea" id="RHEA-COMP:15698"/>
        <dbReference type="ChEBI" id="CHEBI:15377"/>
        <dbReference type="ChEBI" id="CHEBI:15378"/>
        <dbReference type="ChEBI" id="CHEBI:57540"/>
        <dbReference type="ChEBI" id="CHEBI:138282"/>
        <dbReference type="ChEBI" id="CHEBI:144029"/>
    </reaction>
    <physiologicalReaction direction="left-to-right" evidence="6">
        <dbReference type="Rhea" id="RHEA:60881"/>
    </physiologicalReaction>
</comment>
<comment type="similarity">
    <text evidence="2 7">Belongs to the DXO/Dom3Z family.</text>
</comment>
<keyword evidence="7" id="KW-0540">Nuclease</keyword>
<dbReference type="Pfam" id="PF08652">
    <property type="entry name" value="RAI1"/>
    <property type="match status" value="1"/>
</dbReference>
<evidence type="ECO:0000259" key="8">
    <source>
        <dbReference type="Pfam" id="PF08652"/>
    </source>
</evidence>
<dbReference type="AlphaFoldDB" id="A0A292PJX5"/>
<name>A0A292PJX5_9PEZI</name>
<evidence type="ECO:0000313" key="10">
    <source>
        <dbReference type="Proteomes" id="UP001412239"/>
    </source>
</evidence>
<keyword evidence="7" id="KW-0378">Hydrolase</keyword>
<comment type="cofactor">
    <cofactor evidence="1 7">
        <name>a divalent metal cation</name>
        <dbReference type="ChEBI" id="CHEBI:60240"/>
    </cofactor>
</comment>
<evidence type="ECO:0000256" key="5">
    <source>
        <dbReference type="ARBA" id="ARBA00046211"/>
    </source>
</evidence>
<keyword evidence="7" id="KW-0539">Nucleus</keyword>
<dbReference type="GO" id="GO:0110155">
    <property type="term" value="P:NAD-cap decapping"/>
    <property type="evidence" value="ECO:0007669"/>
    <property type="project" value="TreeGrafter"/>
</dbReference>
<dbReference type="GO" id="GO:0005829">
    <property type="term" value="C:cytosol"/>
    <property type="evidence" value="ECO:0007669"/>
    <property type="project" value="TreeGrafter"/>
</dbReference>
<keyword evidence="7" id="KW-0479">Metal-binding</keyword>
<dbReference type="InterPro" id="IPR039039">
    <property type="entry name" value="RAI1-like_fam"/>
</dbReference>
<keyword evidence="10" id="KW-1185">Reference proteome</keyword>
<reference evidence="9" key="1">
    <citation type="submission" date="2015-10" db="EMBL/GenBank/DDBJ databases">
        <authorList>
            <person name="Regsiter A."/>
            <person name="william w."/>
        </authorList>
    </citation>
    <scope>NUCLEOTIDE SEQUENCE</scope>
    <source>
        <strain evidence="9">Montdore</strain>
    </source>
</reference>
<protein>
    <recommendedName>
        <fullName evidence="7">Decapping nuclease</fullName>
        <ecNumber evidence="7">3.6.1.-</ecNumber>
    </recommendedName>
</protein>
<accession>A0A292PJX5</accession>
<evidence type="ECO:0000256" key="2">
    <source>
        <dbReference type="ARBA" id="ARBA00006562"/>
    </source>
</evidence>
<comment type="catalytic activity">
    <reaction evidence="3">
        <text>a 5'-end (N(7)-methyl 5'-triphosphoguanosine)-ribonucleoside-ribonucleotide in mRNA + H2O = a (N(7)-methyl 5'-triphosphoguanosine)-nucleoside + a 5'-end phospho-ribonucleoside in mRNA + H(+)</text>
        <dbReference type="Rhea" id="RHEA:66928"/>
        <dbReference type="Rhea" id="RHEA-COMP:15692"/>
        <dbReference type="Rhea" id="RHEA-COMP:17313"/>
        <dbReference type="ChEBI" id="CHEBI:15377"/>
        <dbReference type="ChEBI" id="CHEBI:15378"/>
        <dbReference type="ChEBI" id="CHEBI:138282"/>
        <dbReference type="ChEBI" id="CHEBI:172876"/>
        <dbReference type="ChEBI" id="CHEBI:172877"/>
    </reaction>
    <physiologicalReaction direction="left-to-right" evidence="3">
        <dbReference type="Rhea" id="RHEA:66929"/>
    </physiologicalReaction>
</comment>
<dbReference type="Proteomes" id="UP001412239">
    <property type="component" value="Unassembled WGS sequence"/>
</dbReference>
<proteinExistence type="inferred from homology"/>
<evidence type="ECO:0000256" key="4">
    <source>
        <dbReference type="ARBA" id="ARBA00044692"/>
    </source>
</evidence>
<keyword evidence="7" id="KW-0547">Nucleotide-binding</keyword>
<dbReference type="EMBL" id="LN891285">
    <property type="protein sequence ID" value="CUS06908.1"/>
    <property type="molecule type" value="Genomic_DNA"/>
</dbReference>
<dbReference type="GO" id="GO:0004518">
    <property type="term" value="F:nuclease activity"/>
    <property type="evidence" value="ECO:0007669"/>
    <property type="project" value="UniProtKB-KW"/>
</dbReference>
<feature type="domain" description="RAI1-like" evidence="8">
    <location>
        <begin position="28"/>
        <end position="358"/>
    </location>
</feature>
<evidence type="ECO:0000313" key="9">
    <source>
        <dbReference type="EMBL" id="CUS06908.1"/>
    </source>
</evidence>
<dbReference type="InterPro" id="IPR013961">
    <property type="entry name" value="RAI1"/>
</dbReference>
<dbReference type="PANTHER" id="PTHR12395">
    <property type="entry name" value="DOM-3 RELATED"/>
    <property type="match status" value="1"/>
</dbReference>